<keyword evidence="2" id="KW-1185">Reference proteome</keyword>
<dbReference type="Proteomes" id="UP000707245">
    <property type="component" value="Unassembled WGS sequence"/>
</dbReference>
<dbReference type="EMBL" id="RRZA01000155">
    <property type="protein sequence ID" value="MBE0459947.1"/>
    <property type="molecule type" value="Genomic_DNA"/>
</dbReference>
<evidence type="ECO:0000313" key="2">
    <source>
        <dbReference type="Proteomes" id="UP000707245"/>
    </source>
</evidence>
<gene>
    <name evidence="1" type="ORF">EI167_21520</name>
</gene>
<sequence length="96" mass="11174">MKYKSLTQKAITARFSISEYQKIEELAEQNGSNLAEVIREAWRSYKKKDDLSKDLQKLKLELLKQTFEICSSVAGLNEHERTEAINELKKRLGELK</sequence>
<comment type="caution">
    <text evidence="1">The sequence shown here is derived from an EMBL/GenBank/DDBJ whole genome shotgun (WGS) entry which is preliminary data.</text>
</comment>
<name>A0ABR9FSZ5_9GAMM</name>
<evidence type="ECO:0000313" key="1">
    <source>
        <dbReference type="EMBL" id="MBE0459947.1"/>
    </source>
</evidence>
<reference evidence="1 2" key="1">
    <citation type="submission" date="2020-07" db="EMBL/GenBank/DDBJ databases">
        <title>Halophilic bacteria isolated from french cheeses.</title>
        <authorList>
            <person name="Kothe C.I."/>
            <person name="Farah-Kraiem B."/>
            <person name="Renault P."/>
            <person name="Dridi B."/>
        </authorList>
    </citation>
    <scope>NUCLEOTIDE SEQUENCE [LARGE SCALE GENOMIC DNA]</scope>
    <source>
        <strain evidence="1 2">FME14</strain>
    </source>
</reference>
<accession>A0ABR9FSZ5</accession>
<proteinExistence type="predicted"/>
<evidence type="ECO:0008006" key="3">
    <source>
        <dbReference type="Google" id="ProtNLM"/>
    </source>
</evidence>
<protein>
    <recommendedName>
        <fullName evidence="3">Ribbon-helix-helix protein CopG domain-containing protein</fullName>
    </recommendedName>
</protein>
<organism evidence="1 2">
    <name type="scientific">Pseudoalteromonas prydzensis</name>
    <dbReference type="NCBI Taxonomy" id="182141"/>
    <lineage>
        <taxon>Bacteria</taxon>
        <taxon>Pseudomonadati</taxon>
        <taxon>Pseudomonadota</taxon>
        <taxon>Gammaproteobacteria</taxon>
        <taxon>Alteromonadales</taxon>
        <taxon>Pseudoalteromonadaceae</taxon>
        <taxon>Pseudoalteromonas</taxon>
    </lineage>
</organism>
<dbReference type="RefSeq" id="WP_192543239.1">
    <property type="nucleotide sequence ID" value="NZ_JBQQIQ010000001.1"/>
</dbReference>